<comment type="similarity">
    <text evidence="1">Belongs to the 'phage' integrase family.</text>
</comment>
<dbReference type="Proteomes" id="UP000237381">
    <property type="component" value="Unassembled WGS sequence"/>
</dbReference>
<evidence type="ECO:0000256" key="4">
    <source>
        <dbReference type="ARBA" id="ARBA00023172"/>
    </source>
</evidence>
<dbReference type="GO" id="GO:0015074">
    <property type="term" value="P:DNA integration"/>
    <property type="evidence" value="ECO:0007669"/>
    <property type="project" value="UniProtKB-KW"/>
</dbReference>
<dbReference type="Gene3D" id="1.10.150.130">
    <property type="match status" value="1"/>
</dbReference>
<keyword evidence="7" id="KW-1185">Reference proteome</keyword>
<evidence type="ECO:0000259" key="5">
    <source>
        <dbReference type="PROSITE" id="PS51898"/>
    </source>
</evidence>
<comment type="caution">
    <text evidence="6">The sequence shown here is derived from an EMBL/GenBank/DDBJ whole genome shotgun (WGS) entry which is preliminary data.</text>
</comment>
<proteinExistence type="inferred from homology"/>
<evidence type="ECO:0000256" key="1">
    <source>
        <dbReference type="ARBA" id="ARBA00008857"/>
    </source>
</evidence>
<dbReference type="PROSITE" id="PS51898">
    <property type="entry name" value="TYR_RECOMBINASE"/>
    <property type="match status" value="1"/>
</dbReference>
<dbReference type="InterPro" id="IPR050808">
    <property type="entry name" value="Phage_Integrase"/>
</dbReference>
<sequence length="369" mass="41949">MFEAWHPEAMAENTPKGALRVRRLFEFHFLPQVASVRLLEVKSEHVRKPVRALIDAGKVSTAISLYVYTSAMFVWAAKRKPWRFVLDVSPAEEVDIDRMVPADYQSWCERVLADDEIVELRNRFQVMRQAFEAHHGTRKGLARPMAREHELAIWIMLATLARINEMCAACWTHIDFDAGTWFIPPSQSKNRKSFTIYLSRFALRLFKELRDLTGHTGYVLPHTKVGGVPMTTDILRGAISSRQSWGKWKKKARPSAATAGALFLHGGPWSCHDLCRTGATLMQACGFDEGIVERCLNHSIATQTRRKGLNSRLVRTYQRYDYEREMRAAWQALGDYLTKLDGALTQIAGPDEMIVANDDSAEPPQIETA</sequence>
<evidence type="ECO:0000256" key="2">
    <source>
        <dbReference type="ARBA" id="ARBA00022908"/>
    </source>
</evidence>
<name>A0A2S4MG38_9BURK</name>
<dbReference type="GO" id="GO:0003677">
    <property type="term" value="F:DNA binding"/>
    <property type="evidence" value="ECO:0007669"/>
    <property type="project" value="UniProtKB-KW"/>
</dbReference>
<feature type="domain" description="Tyr recombinase" evidence="5">
    <location>
        <begin position="113"/>
        <end position="331"/>
    </location>
</feature>
<keyword evidence="2" id="KW-0229">DNA integration</keyword>
<dbReference type="CDD" id="cd00801">
    <property type="entry name" value="INT_P4_C"/>
    <property type="match status" value="1"/>
</dbReference>
<organism evidence="6 7">
    <name type="scientific">Paraburkholderia eburnea</name>
    <dbReference type="NCBI Taxonomy" id="1189126"/>
    <lineage>
        <taxon>Bacteria</taxon>
        <taxon>Pseudomonadati</taxon>
        <taxon>Pseudomonadota</taxon>
        <taxon>Betaproteobacteria</taxon>
        <taxon>Burkholderiales</taxon>
        <taxon>Burkholderiaceae</taxon>
        <taxon>Paraburkholderia</taxon>
    </lineage>
</organism>
<dbReference type="Pfam" id="PF00589">
    <property type="entry name" value="Phage_integrase"/>
    <property type="match status" value="1"/>
</dbReference>
<dbReference type="EMBL" id="PQGA01000003">
    <property type="protein sequence ID" value="POR53599.1"/>
    <property type="molecule type" value="Genomic_DNA"/>
</dbReference>
<dbReference type="InterPro" id="IPR010998">
    <property type="entry name" value="Integrase_recombinase_N"/>
</dbReference>
<dbReference type="Gene3D" id="1.10.443.10">
    <property type="entry name" value="Intergrase catalytic core"/>
    <property type="match status" value="1"/>
</dbReference>
<dbReference type="PANTHER" id="PTHR30629:SF2">
    <property type="entry name" value="PROPHAGE INTEGRASE INTS-RELATED"/>
    <property type="match status" value="1"/>
</dbReference>
<evidence type="ECO:0000313" key="7">
    <source>
        <dbReference type="Proteomes" id="UP000237381"/>
    </source>
</evidence>
<dbReference type="InterPro" id="IPR011010">
    <property type="entry name" value="DNA_brk_join_enz"/>
</dbReference>
<accession>A0A2S4MG38</accession>
<protein>
    <submittedName>
        <fullName evidence="6">Phage integrase family protein</fullName>
    </submittedName>
</protein>
<evidence type="ECO:0000313" key="6">
    <source>
        <dbReference type="EMBL" id="POR53599.1"/>
    </source>
</evidence>
<dbReference type="InterPro" id="IPR002104">
    <property type="entry name" value="Integrase_catalytic"/>
</dbReference>
<gene>
    <name evidence="6" type="ORF">B0G62_103171</name>
</gene>
<dbReference type="PANTHER" id="PTHR30629">
    <property type="entry name" value="PROPHAGE INTEGRASE"/>
    <property type="match status" value="1"/>
</dbReference>
<dbReference type="InterPro" id="IPR013762">
    <property type="entry name" value="Integrase-like_cat_sf"/>
</dbReference>
<keyword evidence="4" id="KW-0233">DNA recombination</keyword>
<dbReference type="AlphaFoldDB" id="A0A2S4MG38"/>
<dbReference type="SUPFAM" id="SSF56349">
    <property type="entry name" value="DNA breaking-rejoining enzymes"/>
    <property type="match status" value="1"/>
</dbReference>
<reference evidence="6 7" key="1">
    <citation type="submission" date="2018-01" db="EMBL/GenBank/DDBJ databases">
        <title>Genomic Encyclopedia of Type Strains, Phase III (KMG-III): the genomes of soil and plant-associated and newly described type strains.</title>
        <authorList>
            <person name="Whitman W."/>
        </authorList>
    </citation>
    <scope>NUCLEOTIDE SEQUENCE [LARGE SCALE GENOMIC DNA]</scope>
    <source>
        <strain evidence="6 7">JCM 18070</strain>
    </source>
</reference>
<dbReference type="GO" id="GO:0006310">
    <property type="term" value="P:DNA recombination"/>
    <property type="evidence" value="ECO:0007669"/>
    <property type="project" value="UniProtKB-KW"/>
</dbReference>
<evidence type="ECO:0000256" key="3">
    <source>
        <dbReference type="ARBA" id="ARBA00023125"/>
    </source>
</evidence>
<keyword evidence="3" id="KW-0238">DNA-binding</keyword>